<accession>A0ABX1SPG4</accession>
<protein>
    <submittedName>
        <fullName evidence="1">Uncharacterized protein</fullName>
    </submittedName>
</protein>
<evidence type="ECO:0000313" key="2">
    <source>
        <dbReference type="Proteomes" id="UP000538955"/>
    </source>
</evidence>
<comment type="caution">
    <text evidence="1">The sequence shown here is derived from an EMBL/GenBank/DDBJ whole genome shotgun (WGS) entry which is preliminary data.</text>
</comment>
<name>A0ABX1SPG4_STACP</name>
<evidence type="ECO:0000313" key="1">
    <source>
        <dbReference type="EMBL" id="NMK54180.1"/>
    </source>
</evidence>
<dbReference type="Proteomes" id="UP000538955">
    <property type="component" value="Unassembled WGS sequence"/>
</dbReference>
<dbReference type="RefSeq" id="WP_168992853.1">
    <property type="nucleotide sequence ID" value="NZ_JABBMI010000058.1"/>
</dbReference>
<sequence>MNDEVVIHGVFKPFTELQISVDNSIQSIPLSNEEYKRQVKFKEEQ</sequence>
<proteinExistence type="predicted"/>
<keyword evidence="2" id="KW-1185">Reference proteome</keyword>
<gene>
    <name evidence="1" type="ORF">HHM24_05355</name>
</gene>
<organism evidence="1 2">
    <name type="scientific">Staphylococcus capitis</name>
    <dbReference type="NCBI Taxonomy" id="29388"/>
    <lineage>
        <taxon>Bacteria</taxon>
        <taxon>Bacillati</taxon>
        <taxon>Bacillota</taxon>
        <taxon>Bacilli</taxon>
        <taxon>Bacillales</taxon>
        <taxon>Staphylococcaceae</taxon>
        <taxon>Staphylococcus</taxon>
    </lineage>
</organism>
<reference evidence="1 2" key="1">
    <citation type="submission" date="2020-04" db="EMBL/GenBank/DDBJ databases">
        <title>The Epidemiology and Molecular Characteristics of Linezolid-Resistant Staphylococcus capitis in Huashan Hospital, Shanghai.</title>
        <authorList>
            <person name="Ding L."/>
            <person name="Li P."/>
            <person name="Yang Y."/>
            <person name="Lin D."/>
            <person name="Xu X."/>
        </authorList>
    </citation>
    <scope>NUCLEOTIDE SEQUENCE [LARGE SCALE GENOMIC DNA]</scope>
    <source>
        <strain evidence="1 2">17-84</strain>
    </source>
</reference>
<dbReference type="EMBL" id="JABBMI010000058">
    <property type="protein sequence ID" value="NMK54180.1"/>
    <property type="molecule type" value="Genomic_DNA"/>
</dbReference>